<evidence type="ECO:0000313" key="2">
    <source>
        <dbReference type="EMBL" id="TCO20948.1"/>
    </source>
</evidence>
<dbReference type="Proteomes" id="UP000295818">
    <property type="component" value="Unassembled WGS sequence"/>
</dbReference>
<dbReference type="Pfam" id="PF08840">
    <property type="entry name" value="BAAT_C"/>
    <property type="match status" value="1"/>
</dbReference>
<accession>A0ABY2BI70</accession>
<sequence length="242" mass="26533">MTTGVLLLHGSSGKPDLDRVQILAAAGYDVVAPQWFDHRISEIPLESFPLDELAARNDRLITMGMSRGAEAALLLGTLDPRVDAVVAIAPSAYAWGWIENGVQTSAWTWQGEPLPFVPFDLDWKPDDDPPSYVGMYRSSMKKFPDELEAARIPAERFTGELLLLAGGDDKLWPSVEFAEQIASPRGGLVTEVLISGQAGHRLIFPGEEPKTTGRRMARGGTDEADRRFGAEVWPHVLRVLEG</sequence>
<organism evidence="2 3">
    <name type="scientific">Kribbella orskensis</name>
    <dbReference type="NCBI Taxonomy" id="2512216"/>
    <lineage>
        <taxon>Bacteria</taxon>
        <taxon>Bacillati</taxon>
        <taxon>Actinomycetota</taxon>
        <taxon>Actinomycetes</taxon>
        <taxon>Propionibacteriales</taxon>
        <taxon>Kribbellaceae</taxon>
        <taxon>Kribbella</taxon>
    </lineage>
</organism>
<protein>
    <submittedName>
        <fullName evidence="2">Esterase/lipase</fullName>
    </submittedName>
</protein>
<reference evidence="2 3" key="1">
    <citation type="journal article" date="2015" name="Stand. Genomic Sci.">
        <title>Genomic Encyclopedia of Bacterial and Archaeal Type Strains, Phase III: the genomes of soil and plant-associated and newly described type strains.</title>
        <authorList>
            <person name="Whitman W.B."/>
            <person name="Woyke T."/>
            <person name="Klenk H.P."/>
            <person name="Zhou Y."/>
            <person name="Lilburn T.G."/>
            <person name="Beck B.J."/>
            <person name="De Vos P."/>
            <person name="Vandamme P."/>
            <person name="Eisen J.A."/>
            <person name="Garrity G."/>
            <person name="Hugenholtz P."/>
            <person name="Kyrpides N.C."/>
        </authorList>
    </citation>
    <scope>NUCLEOTIDE SEQUENCE [LARGE SCALE GENOMIC DNA]</scope>
    <source>
        <strain evidence="2 3">VKM Ac-2538</strain>
    </source>
</reference>
<dbReference type="Gene3D" id="3.40.50.1820">
    <property type="entry name" value="alpha/beta hydrolase"/>
    <property type="match status" value="1"/>
</dbReference>
<keyword evidence="3" id="KW-1185">Reference proteome</keyword>
<dbReference type="InterPro" id="IPR014940">
    <property type="entry name" value="BAAT_C"/>
</dbReference>
<proteinExistence type="predicted"/>
<evidence type="ECO:0000259" key="1">
    <source>
        <dbReference type="Pfam" id="PF08840"/>
    </source>
</evidence>
<dbReference type="InterPro" id="IPR029058">
    <property type="entry name" value="AB_hydrolase_fold"/>
</dbReference>
<gene>
    <name evidence="2" type="ORF">EV644_108162</name>
</gene>
<evidence type="ECO:0000313" key="3">
    <source>
        <dbReference type="Proteomes" id="UP000295818"/>
    </source>
</evidence>
<feature type="domain" description="BAAT/Acyl-CoA thioester hydrolase C-terminal" evidence="1">
    <location>
        <begin position="62"/>
        <end position="203"/>
    </location>
</feature>
<dbReference type="RefSeq" id="WP_132190710.1">
    <property type="nucleotide sequence ID" value="NZ_SLWM01000008.1"/>
</dbReference>
<dbReference type="SUPFAM" id="SSF53474">
    <property type="entry name" value="alpha/beta-Hydrolases"/>
    <property type="match status" value="1"/>
</dbReference>
<dbReference type="EMBL" id="SLWM01000008">
    <property type="protein sequence ID" value="TCO20948.1"/>
    <property type="molecule type" value="Genomic_DNA"/>
</dbReference>
<comment type="caution">
    <text evidence="2">The sequence shown here is derived from an EMBL/GenBank/DDBJ whole genome shotgun (WGS) entry which is preliminary data.</text>
</comment>
<name>A0ABY2BI70_9ACTN</name>